<evidence type="ECO:0000313" key="2">
    <source>
        <dbReference type="Proteomes" id="UP000655410"/>
    </source>
</evidence>
<keyword evidence="2" id="KW-1185">Reference proteome</keyword>
<organism evidence="1 2">
    <name type="scientific">Nocardioides phosphati</name>
    <dbReference type="NCBI Taxonomy" id="1867775"/>
    <lineage>
        <taxon>Bacteria</taxon>
        <taxon>Bacillati</taxon>
        <taxon>Actinomycetota</taxon>
        <taxon>Actinomycetes</taxon>
        <taxon>Propionibacteriales</taxon>
        <taxon>Nocardioidaceae</taxon>
        <taxon>Nocardioides</taxon>
    </lineage>
</organism>
<proteinExistence type="predicted"/>
<comment type="caution">
    <text evidence="1">The sequence shown here is derived from an EMBL/GenBank/DDBJ whole genome shotgun (WGS) entry which is preliminary data.</text>
</comment>
<dbReference type="Proteomes" id="UP000655410">
    <property type="component" value="Unassembled WGS sequence"/>
</dbReference>
<accession>A0ABQ2N9C2</accession>
<gene>
    <name evidence="1" type="ORF">GCM10011584_18480</name>
</gene>
<evidence type="ECO:0008006" key="3">
    <source>
        <dbReference type="Google" id="ProtNLM"/>
    </source>
</evidence>
<dbReference type="RefSeq" id="WP_188783709.1">
    <property type="nucleotide sequence ID" value="NZ_BMNI01000003.1"/>
</dbReference>
<name>A0ABQ2N9C2_9ACTN</name>
<dbReference type="EMBL" id="BMNI01000003">
    <property type="protein sequence ID" value="GGO89326.1"/>
    <property type="molecule type" value="Genomic_DNA"/>
</dbReference>
<sequence>MTTHVKLTEEQWAAAARGAGASFSGPLAPLITGPSTTGEWTTTVAVLAAGDVTVDVLGSCGGQAWLGRVARRGVAHASAVRTLVPGPGDGSHVGVVPGLELGRGTTGMVESVLRLVPGLRGNDASPPVVALPTARVGAVFAALREGAGGGAGGARRTVLDQLGWSDVPDEIASLERVDGDLTLTVSAPGRRTRVVRLLHGRGGWVVVEAGVDGLRYRRATTGWLRAELAWELTRGPDVEAG</sequence>
<evidence type="ECO:0000313" key="1">
    <source>
        <dbReference type="EMBL" id="GGO89326.1"/>
    </source>
</evidence>
<protein>
    <recommendedName>
        <fullName evidence="3">ESX secretion-associated protein EspG</fullName>
    </recommendedName>
</protein>
<reference evidence="2" key="1">
    <citation type="journal article" date="2019" name="Int. J. Syst. Evol. Microbiol.">
        <title>The Global Catalogue of Microorganisms (GCM) 10K type strain sequencing project: providing services to taxonomists for standard genome sequencing and annotation.</title>
        <authorList>
            <consortium name="The Broad Institute Genomics Platform"/>
            <consortium name="The Broad Institute Genome Sequencing Center for Infectious Disease"/>
            <person name="Wu L."/>
            <person name="Ma J."/>
        </authorList>
    </citation>
    <scope>NUCLEOTIDE SEQUENCE [LARGE SCALE GENOMIC DNA]</scope>
    <source>
        <strain evidence="2">CGMCC 4.7371</strain>
    </source>
</reference>